<proteinExistence type="predicted"/>
<reference evidence="2" key="1">
    <citation type="submission" date="2020-05" db="EMBL/GenBank/DDBJ databases">
        <authorList>
            <person name="Chiriac C."/>
            <person name="Salcher M."/>
            <person name="Ghai R."/>
            <person name="Kavagutti S V."/>
        </authorList>
    </citation>
    <scope>NUCLEOTIDE SEQUENCE</scope>
</reference>
<accession>A0A6J7XD14</accession>
<feature type="region of interest" description="Disordered" evidence="1">
    <location>
        <begin position="198"/>
        <end position="241"/>
    </location>
</feature>
<protein>
    <submittedName>
        <fullName evidence="2">Uncharacterized protein</fullName>
    </submittedName>
</protein>
<feature type="compositionally biased region" description="Basic and acidic residues" evidence="1">
    <location>
        <begin position="203"/>
        <end position="215"/>
    </location>
</feature>
<sequence length="241" mass="26484">MADWSAFKPVARTPPLRQQQALQGMQAQDVTMAKGRADLAQAPVDKAIAETNLLKAQRELQNTPNAQKLTKEQSDSRAYYTAMKYGEDAYERAIAEKYDPNTAANIAAMAIESIIPGDVGIALSNKFRNPVSQRGRAGERTYTQGYQRAFSGAAVGEKRELPDIRAHLFPGAFSSKDPKNLSEMKAYRLAQMLTQREAGALPPERKFATAEDKLRANPGLRDQYDAKHGAGASDKVLGKRK</sequence>
<evidence type="ECO:0000313" key="2">
    <source>
        <dbReference type="EMBL" id="CAB5228691.1"/>
    </source>
</evidence>
<dbReference type="EMBL" id="LR798389">
    <property type="protein sequence ID" value="CAB5228691.1"/>
    <property type="molecule type" value="Genomic_DNA"/>
</dbReference>
<gene>
    <name evidence="2" type="ORF">UFOVP1545_16</name>
</gene>
<organism evidence="2">
    <name type="scientific">uncultured Caudovirales phage</name>
    <dbReference type="NCBI Taxonomy" id="2100421"/>
    <lineage>
        <taxon>Viruses</taxon>
        <taxon>Duplodnaviria</taxon>
        <taxon>Heunggongvirae</taxon>
        <taxon>Uroviricota</taxon>
        <taxon>Caudoviricetes</taxon>
        <taxon>Peduoviridae</taxon>
        <taxon>Maltschvirus</taxon>
        <taxon>Maltschvirus maltsch</taxon>
    </lineage>
</organism>
<evidence type="ECO:0000256" key="1">
    <source>
        <dbReference type="SAM" id="MobiDB-lite"/>
    </source>
</evidence>
<name>A0A6J7XD14_9CAUD</name>